<dbReference type="EMBL" id="JAGRRH010000019">
    <property type="protein sequence ID" value="KAG7348842.1"/>
    <property type="molecule type" value="Genomic_DNA"/>
</dbReference>
<dbReference type="Proteomes" id="UP000693970">
    <property type="component" value="Unassembled WGS sequence"/>
</dbReference>
<dbReference type="AlphaFoldDB" id="A0A9K3KSC5"/>
<evidence type="ECO:0000313" key="2">
    <source>
        <dbReference type="Proteomes" id="UP000693970"/>
    </source>
</evidence>
<name>A0A9K3KSC5_9STRA</name>
<reference evidence="1" key="1">
    <citation type="journal article" date="2021" name="Sci. Rep.">
        <title>Diploid genomic architecture of Nitzschia inconspicua, an elite biomass production diatom.</title>
        <authorList>
            <person name="Oliver A."/>
            <person name="Podell S."/>
            <person name="Pinowska A."/>
            <person name="Traller J.C."/>
            <person name="Smith S.R."/>
            <person name="McClure R."/>
            <person name="Beliaev A."/>
            <person name="Bohutskyi P."/>
            <person name="Hill E.A."/>
            <person name="Rabines A."/>
            <person name="Zheng H."/>
            <person name="Allen L.Z."/>
            <person name="Kuo A."/>
            <person name="Grigoriev I.V."/>
            <person name="Allen A.E."/>
            <person name="Hazlebeck D."/>
            <person name="Allen E.E."/>
        </authorList>
    </citation>
    <scope>NUCLEOTIDE SEQUENCE</scope>
    <source>
        <strain evidence="1">Hildebrandi</strain>
    </source>
</reference>
<reference evidence="1" key="2">
    <citation type="submission" date="2021-04" db="EMBL/GenBank/DDBJ databases">
        <authorList>
            <person name="Podell S."/>
        </authorList>
    </citation>
    <scope>NUCLEOTIDE SEQUENCE</scope>
    <source>
        <strain evidence="1">Hildebrandi</strain>
    </source>
</reference>
<proteinExistence type="predicted"/>
<organism evidence="1 2">
    <name type="scientific">Nitzschia inconspicua</name>
    <dbReference type="NCBI Taxonomy" id="303405"/>
    <lineage>
        <taxon>Eukaryota</taxon>
        <taxon>Sar</taxon>
        <taxon>Stramenopiles</taxon>
        <taxon>Ochrophyta</taxon>
        <taxon>Bacillariophyta</taxon>
        <taxon>Bacillariophyceae</taxon>
        <taxon>Bacillariophycidae</taxon>
        <taxon>Bacillariales</taxon>
        <taxon>Bacillariaceae</taxon>
        <taxon>Nitzschia</taxon>
    </lineage>
</organism>
<protein>
    <submittedName>
        <fullName evidence="1">Uncharacterized protein</fullName>
    </submittedName>
</protein>
<evidence type="ECO:0000313" key="1">
    <source>
        <dbReference type="EMBL" id="KAG7348842.1"/>
    </source>
</evidence>
<accession>A0A9K3KSC5</accession>
<sequence length="202" mass="23073">MPTASHGPEGKEKNLSNNRSNTICEEASAFYCSSEEYGGQGELGKISQPVSHLSRQHHHQQKCSTTLNPFRWQVVMNNKDQNPSHSPMFPFKSFTETKKCAKHGIVSQSHAKEDLSHNRWASVECDDEDFHTILRPHFPQNDQRWGYPTKELTPKSPMITEPLVVHHERGRLFDVSPTPPRRKKSIAFFELATSKAILLQEL</sequence>
<comment type="caution">
    <text evidence="1">The sequence shown here is derived from an EMBL/GenBank/DDBJ whole genome shotgun (WGS) entry which is preliminary data.</text>
</comment>
<keyword evidence="2" id="KW-1185">Reference proteome</keyword>
<gene>
    <name evidence="1" type="ORF">IV203_011439</name>
</gene>